<dbReference type="GO" id="GO:0005634">
    <property type="term" value="C:nucleus"/>
    <property type="evidence" value="ECO:0007669"/>
    <property type="project" value="UniProtKB-SubCell"/>
</dbReference>
<accession>A0A137PI42</accession>
<dbReference type="GO" id="GO:0031267">
    <property type="term" value="F:small GTPase binding"/>
    <property type="evidence" value="ECO:0007669"/>
    <property type="project" value="InterPro"/>
</dbReference>
<evidence type="ECO:0000256" key="3">
    <source>
        <dbReference type="ARBA" id="ARBA00022448"/>
    </source>
</evidence>
<keyword evidence="3" id="KW-0813">Transport</keyword>
<dbReference type="InterPro" id="IPR051345">
    <property type="entry name" value="Importin_beta-like_NTR"/>
</dbReference>
<dbReference type="InterPro" id="IPR001494">
    <property type="entry name" value="Importin-beta_N"/>
</dbReference>
<dbReference type="InterPro" id="IPR016024">
    <property type="entry name" value="ARM-type_fold"/>
</dbReference>
<dbReference type="SUPFAM" id="SSF48371">
    <property type="entry name" value="ARM repeat"/>
    <property type="match status" value="1"/>
</dbReference>
<protein>
    <recommendedName>
        <fullName evidence="5">Importin N-terminal domain-containing protein</fullName>
    </recommendedName>
</protein>
<dbReference type="GO" id="GO:0005737">
    <property type="term" value="C:cytoplasm"/>
    <property type="evidence" value="ECO:0007669"/>
    <property type="project" value="TreeGrafter"/>
</dbReference>
<dbReference type="Gene3D" id="1.25.10.10">
    <property type="entry name" value="Leucine-rich Repeat Variant"/>
    <property type="match status" value="1"/>
</dbReference>
<comment type="similarity">
    <text evidence="2">Belongs to the importin beta family.</text>
</comment>
<comment type="subcellular location">
    <subcellularLocation>
        <location evidence="1">Nucleus</location>
    </subcellularLocation>
</comment>
<evidence type="ECO:0000313" key="7">
    <source>
        <dbReference type="Proteomes" id="UP000070444"/>
    </source>
</evidence>
<dbReference type="STRING" id="796925.A0A137PI42"/>
<dbReference type="PANTHER" id="PTHR12363:SF33">
    <property type="entry name" value="IMPORTIN-13"/>
    <property type="match status" value="1"/>
</dbReference>
<evidence type="ECO:0000313" key="6">
    <source>
        <dbReference type="EMBL" id="KXN74664.1"/>
    </source>
</evidence>
<keyword evidence="7" id="KW-1185">Reference proteome</keyword>
<dbReference type="EMBL" id="KQ964421">
    <property type="protein sequence ID" value="KXN74664.1"/>
    <property type="molecule type" value="Genomic_DNA"/>
</dbReference>
<dbReference type="AlphaFoldDB" id="A0A137PI42"/>
<dbReference type="PANTHER" id="PTHR12363">
    <property type="entry name" value="TRANSPORTIN 3 AND IMPORTIN 13"/>
    <property type="match status" value="1"/>
</dbReference>
<proteinExistence type="inferred from homology"/>
<dbReference type="OMA" id="DISGWYQ"/>
<keyword evidence="4" id="KW-0539">Nucleus</keyword>
<sequence length="1027" mass="116721">MSIDFGSNYDYWLQQLSLSTPESLSYLNQVQDSKEAWNLAFNLLDNQNSTLKFYGAHTLFHKIARNWNQLQLEQTTELGSRIIQLIQNLNQQKLSQTGSDQLFNPTIRKLLQTLVWYQFYTFQQIEKQDFIQTTLSQFPLSDNMELAVCNELIKLDYLKLIPEEHLSAPSSLVSKSVGITDYLHKSVDNILSILQPHLIQKSLEPSQDLLFQKSLATLQSWTTFGLPIESIPNIVQLLIQQLNFKDRIFPIGKTLQEILSHPNSFKVQSTLFGILLPTLCHPSLLSFISELHQSDSDHDSVLPLCQLYVDFCETFSEMIMEKIIYENNAQVYSILEALLSFTNYPGLCPSEQTITEECLLVWVTLQDSYQTLDEDSYNRTNQVANKEGALSFFKRLLDVLLVKAQFPVEEELSDWSQNDHYIFKVFRRDVGDLFINTYYLMGSEMARYYFGQANQLINHLAQQHNNQDSWQSLESILHLILKISESMNDSIPSLPEITQFFQNQTIELLIEGQFSSIYLKQTIFKIIGEYAQYIKDNHQLLVLSISKSLSVLANNQLTQAATSAFGKLCNIARDDLVNSIGDLINTYLSIAHNITPELLDKILKGLFNILYKLYSIDSNKFQLEMERVISNLLDIIEQTIVQGKVGDFSNLTIGSPTLEASPKDLWIEQLVQRIHNLTACCNGLKPSSEFDLSELAVDTLQLPQSIMSPLCQRLYMALAECLSLVGGQEVMVEAISRLTAAGLDTDGIAVPFVFPLSSLLEMVINNYLAHPHINSYLSWFNRIVNIYGSSSNMSLKSQLFFNNNLTQEQPQAQYDDGLLAQALQKVLPAFFGIVTDLNSMEVDLDLSLSMVNLLSRFIKCDLKSILTLPAHLIDSIFMFNLTGLSVQNRFLLKAHLGLAVDLLSSHKEEDILIQKFPQVKFIRLSSLIQDQGIGKLILDKLLLGIGKDTPKSCIVNVTEVLHHLLLNCKGLANQWIRELLSQENYPTNLVDSKTKDQFVSKLLITASLKDRKKLCEMFSLSCRGYNL</sequence>
<evidence type="ECO:0000256" key="2">
    <source>
        <dbReference type="ARBA" id="ARBA00007991"/>
    </source>
</evidence>
<dbReference type="Pfam" id="PF03810">
    <property type="entry name" value="IBN_N"/>
    <property type="match status" value="1"/>
</dbReference>
<feature type="domain" description="Importin N-terminal" evidence="5">
    <location>
        <begin position="26"/>
        <end position="86"/>
    </location>
</feature>
<evidence type="ECO:0000256" key="4">
    <source>
        <dbReference type="ARBA" id="ARBA00023242"/>
    </source>
</evidence>
<gene>
    <name evidence="6" type="ORF">CONCODRAFT_76735</name>
</gene>
<reference evidence="6 7" key="1">
    <citation type="journal article" date="2015" name="Genome Biol. Evol.">
        <title>Phylogenomic analyses indicate that early fungi evolved digesting cell walls of algal ancestors of land plants.</title>
        <authorList>
            <person name="Chang Y."/>
            <person name="Wang S."/>
            <person name="Sekimoto S."/>
            <person name="Aerts A.L."/>
            <person name="Choi C."/>
            <person name="Clum A."/>
            <person name="LaButti K.M."/>
            <person name="Lindquist E.A."/>
            <person name="Yee Ngan C."/>
            <person name="Ohm R.A."/>
            <person name="Salamov A.A."/>
            <person name="Grigoriev I.V."/>
            <person name="Spatafora J.W."/>
            <person name="Berbee M.L."/>
        </authorList>
    </citation>
    <scope>NUCLEOTIDE SEQUENCE [LARGE SCALE GENOMIC DNA]</scope>
    <source>
        <strain evidence="6 7">NRRL 28638</strain>
    </source>
</reference>
<dbReference type="InterPro" id="IPR011989">
    <property type="entry name" value="ARM-like"/>
</dbReference>
<dbReference type="Proteomes" id="UP000070444">
    <property type="component" value="Unassembled WGS sequence"/>
</dbReference>
<dbReference type="OrthoDB" id="2016913at2759"/>
<evidence type="ECO:0000256" key="1">
    <source>
        <dbReference type="ARBA" id="ARBA00004123"/>
    </source>
</evidence>
<name>A0A137PI42_CONC2</name>
<evidence type="ECO:0000259" key="5">
    <source>
        <dbReference type="Pfam" id="PF03810"/>
    </source>
</evidence>
<organism evidence="6 7">
    <name type="scientific">Conidiobolus coronatus (strain ATCC 28846 / CBS 209.66 / NRRL 28638)</name>
    <name type="common">Delacroixia coronata</name>
    <dbReference type="NCBI Taxonomy" id="796925"/>
    <lineage>
        <taxon>Eukaryota</taxon>
        <taxon>Fungi</taxon>
        <taxon>Fungi incertae sedis</taxon>
        <taxon>Zoopagomycota</taxon>
        <taxon>Entomophthoromycotina</taxon>
        <taxon>Entomophthoromycetes</taxon>
        <taxon>Entomophthorales</taxon>
        <taxon>Ancylistaceae</taxon>
        <taxon>Conidiobolus</taxon>
    </lineage>
</organism>
<dbReference type="GO" id="GO:0006606">
    <property type="term" value="P:protein import into nucleus"/>
    <property type="evidence" value="ECO:0007669"/>
    <property type="project" value="TreeGrafter"/>
</dbReference>